<dbReference type="OrthoDB" id="9922569at2"/>
<dbReference type="PROSITE" id="PS51257">
    <property type="entry name" value="PROKAR_LIPOPROTEIN"/>
    <property type="match status" value="1"/>
</dbReference>
<reference evidence="1 2" key="1">
    <citation type="submission" date="2018-06" db="EMBL/GenBank/DDBJ databases">
        <title>Genomic Encyclopedia of Archaeal and Bacterial Type Strains, Phase II (KMG-II): from individual species to whole genera.</title>
        <authorList>
            <person name="Goeker M."/>
        </authorList>
    </citation>
    <scope>NUCLEOTIDE SEQUENCE [LARGE SCALE GENOMIC DNA]</scope>
    <source>
        <strain evidence="1 2">DSM 23857</strain>
    </source>
</reference>
<dbReference type="EMBL" id="QLLL01000004">
    <property type="protein sequence ID" value="RAJ05276.1"/>
    <property type="molecule type" value="Genomic_DNA"/>
</dbReference>
<comment type="caution">
    <text evidence="1">The sequence shown here is derived from an EMBL/GenBank/DDBJ whole genome shotgun (WGS) entry which is preliminary data.</text>
</comment>
<name>A0A327QKU6_9BACT</name>
<dbReference type="AlphaFoldDB" id="A0A327QKU6"/>
<evidence type="ECO:0000313" key="1">
    <source>
        <dbReference type="EMBL" id="RAJ05276.1"/>
    </source>
</evidence>
<proteinExistence type="predicted"/>
<evidence type="ECO:0000313" key="2">
    <source>
        <dbReference type="Proteomes" id="UP000249547"/>
    </source>
</evidence>
<sequence length="70" mass="7695">MKKMKIFVAVVATMLAVSCKKGNVVDAPVTTIEQQAVNAHIWPDSAKQDWKGLVYVHQVVEIKATKVSKS</sequence>
<organism evidence="1 2">
    <name type="scientific">Chitinophaga skermanii</name>
    <dbReference type="NCBI Taxonomy" id="331697"/>
    <lineage>
        <taxon>Bacteria</taxon>
        <taxon>Pseudomonadati</taxon>
        <taxon>Bacteroidota</taxon>
        <taxon>Chitinophagia</taxon>
        <taxon>Chitinophagales</taxon>
        <taxon>Chitinophagaceae</taxon>
        <taxon>Chitinophaga</taxon>
    </lineage>
</organism>
<dbReference type="Proteomes" id="UP000249547">
    <property type="component" value="Unassembled WGS sequence"/>
</dbReference>
<protein>
    <submittedName>
        <fullName evidence="1">Uncharacterized protein</fullName>
    </submittedName>
</protein>
<gene>
    <name evidence="1" type="ORF">LX64_02431</name>
</gene>
<dbReference type="RefSeq" id="WP_111597882.1">
    <property type="nucleotide sequence ID" value="NZ_QLLL01000004.1"/>
</dbReference>
<keyword evidence="2" id="KW-1185">Reference proteome</keyword>
<accession>A0A327QKU6</accession>